<protein>
    <submittedName>
        <fullName evidence="12">Nuclear distribution protein nudE-like 1-B</fullName>
    </submittedName>
</protein>
<keyword evidence="5" id="KW-0963">Cytoplasm</keyword>
<gene>
    <name evidence="12" type="ORF">XNOV1_A013679</name>
</gene>
<feature type="domain" description="NUDE" evidence="11">
    <location>
        <begin position="221"/>
        <end position="391"/>
    </location>
</feature>
<comment type="subcellular location">
    <subcellularLocation>
        <location evidence="2">Cytoplasm</location>
        <location evidence="2">Cytoskeleton</location>
        <location evidence="2">Microtubule organizing center</location>
        <location evidence="2">Centrosome</location>
    </subcellularLocation>
    <subcellularLocation>
        <location evidence="1">Cytoplasm</location>
        <location evidence="1">Cytoskeleton</location>
        <location evidence="1">Spindle</location>
    </subcellularLocation>
</comment>
<dbReference type="GO" id="GO:0000132">
    <property type="term" value="P:establishment of mitotic spindle orientation"/>
    <property type="evidence" value="ECO:0007669"/>
    <property type="project" value="TreeGrafter"/>
</dbReference>
<evidence type="ECO:0000256" key="2">
    <source>
        <dbReference type="ARBA" id="ARBA00004300"/>
    </source>
</evidence>
<dbReference type="EMBL" id="OY660879">
    <property type="protein sequence ID" value="CAJ1075184.1"/>
    <property type="molecule type" value="Genomic_DNA"/>
</dbReference>
<dbReference type="GO" id="GO:0047496">
    <property type="term" value="P:vesicle transport along microtubule"/>
    <property type="evidence" value="ECO:0007669"/>
    <property type="project" value="TreeGrafter"/>
</dbReference>
<evidence type="ECO:0000256" key="10">
    <source>
        <dbReference type="SAM" id="Coils"/>
    </source>
</evidence>
<dbReference type="GO" id="GO:0007100">
    <property type="term" value="P:mitotic centrosome separation"/>
    <property type="evidence" value="ECO:0007669"/>
    <property type="project" value="TreeGrafter"/>
</dbReference>
<name>A0AAV1GQ36_XYRNO</name>
<evidence type="ECO:0000259" key="11">
    <source>
        <dbReference type="Pfam" id="PF04880"/>
    </source>
</evidence>
<reference evidence="12" key="1">
    <citation type="submission" date="2023-08" db="EMBL/GenBank/DDBJ databases">
        <authorList>
            <person name="Alioto T."/>
            <person name="Alioto T."/>
            <person name="Gomez Garrido J."/>
        </authorList>
    </citation>
    <scope>NUCLEOTIDE SEQUENCE</scope>
</reference>
<dbReference type="Gene3D" id="6.10.250.1080">
    <property type="match status" value="1"/>
</dbReference>
<dbReference type="InterPro" id="IPR006964">
    <property type="entry name" value="NUDE_dom"/>
</dbReference>
<dbReference type="Proteomes" id="UP001178508">
    <property type="component" value="Chromosome 16"/>
</dbReference>
<evidence type="ECO:0000313" key="12">
    <source>
        <dbReference type="EMBL" id="CAJ1075184.1"/>
    </source>
</evidence>
<dbReference type="InterPro" id="IPR033494">
    <property type="entry name" value="NUDE"/>
</dbReference>
<accession>A0AAV1GQ36</accession>
<evidence type="ECO:0000256" key="7">
    <source>
        <dbReference type="ARBA" id="ARBA00022701"/>
    </source>
</evidence>
<keyword evidence="7" id="KW-0493">Microtubule</keyword>
<dbReference type="AlphaFoldDB" id="A0AAV1GQ36"/>
<evidence type="ECO:0000313" key="13">
    <source>
        <dbReference type="Proteomes" id="UP001178508"/>
    </source>
</evidence>
<dbReference type="GO" id="GO:0005871">
    <property type="term" value="C:kinesin complex"/>
    <property type="evidence" value="ECO:0007669"/>
    <property type="project" value="TreeGrafter"/>
</dbReference>
<evidence type="ECO:0000256" key="6">
    <source>
        <dbReference type="ARBA" id="ARBA00022553"/>
    </source>
</evidence>
<dbReference type="GO" id="GO:0005874">
    <property type="term" value="C:microtubule"/>
    <property type="evidence" value="ECO:0007669"/>
    <property type="project" value="UniProtKB-KW"/>
</dbReference>
<dbReference type="PANTHER" id="PTHR10921">
    <property type="entry name" value="NUCLEAR DISTRIBUTION PROTEIN NUDE HOMOLOG 1"/>
    <property type="match status" value="1"/>
</dbReference>
<proteinExistence type="inferred from homology"/>
<dbReference type="GO" id="GO:0010975">
    <property type="term" value="P:regulation of neuron projection development"/>
    <property type="evidence" value="ECO:0007669"/>
    <property type="project" value="TreeGrafter"/>
</dbReference>
<dbReference type="GO" id="GO:0051642">
    <property type="term" value="P:centrosome localization"/>
    <property type="evidence" value="ECO:0007669"/>
    <property type="project" value="TreeGrafter"/>
</dbReference>
<comment type="similarity">
    <text evidence="3">Belongs to the nudE family.</text>
</comment>
<dbReference type="GO" id="GO:0005813">
    <property type="term" value="C:centrosome"/>
    <property type="evidence" value="ECO:0007669"/>
    <property type="project" value="UniProtKB-SubCell"/>
</dbReference>
<sequence length="426" mass="48144">MKTPQKECRGQLLQPLTHIKYAHGLFPDVFNHFLKRVMLVHKDHRVYELTRKEEQASCEVSSLQKGRKMEKVLKHGLENQEPGCSDMDKEMIPKFASKDEEVDYWKSQALKYKKSCQDAQEELQEFQEGSRELEAELEAQLGQAEHRLRDLQSENERVKNEVANLKEKLEQQYSQSYKQISMLEDDLGQTRSIKEQLHKYVRELEQANDDLERAKRATIVSLEDFEGRLNQAIERNAFLESELDEKESLLVSVQRLKDEARDLRQELAVRERTTDRMSAPSSPTLDIDKMDSAVQASLSLPATPVGKNMEHPFITSKALTNGVGNSSLTPSARISALNIVGDLLRKVGALESKLAACRNFAKDQAARKTFAKDNGTLINSNATKFSHSLHTTYFDKTTVNGLDPSSLTSMAASRAVPPPGMLPLSV</sequence>
<keyword evidence="9" id="KW-0206">Cytoskeleton</keyword>
<evidence type="ECO:0000256" key="4">
    <source>
        <dbReference type="ARBA" id="ARBA00022448"/>
    </source>
</evidence>
<dbReference type="PANTHER" id="PTHR10921:SF0">
    <property type="entry name" value="NUCLEAR DISTRIBUTION PROTEIN NUDE-LIKE 1"/>
    <property type="match status" value="1"/>
</dbReference>
<evidence type="ECO:0000256" key="8">
    <source>
        <dbReference type="ARBA" id="ARBA00023054"/>
    </source>
</evidence>
<dbReference type="GO" id="GO:0008017">
    <property type="term" value="F:microtubule binding"/>
    <property type="evidence" value="ECO:0007669"/>
    <property type="project" value="InterPro"/>
</dbReference>
<evidence type="ECO:0000256" key="1">
    <source>
        <dbReference type="ARBA" id="ARBA00004186"/>
    </source>
</evidence>
<dbReference type="GO" id="GO:0005819">
    <property type="term" value="C:spindle"/>
    <property type="evidence" value="ECO:0007669"/>
    <property type="project" value="UniProtKB-SubCell"/>
</dbReference>
<dbReference type="Pfam" id="PF04880">
    <property type="entry name" value="NUDE_C"/>
    <property type="match status" value="1"/>
</dbReference>
<dbReference type="GO" id="GO:0007020">
    <property type="term" value="P:microtubule nucleation"/>
    <property type="evidence" value="ECO:0007669"/>
    <property type="project" value="TreeGrafter"/>
</dbReference>
<dbReference type="GO" id="GO:0000776">
    <property type="term" value="C:kinetochore"/>
    <property type="evidence" value="ECO:0007669"/>
    <property type="project" value="TreeGrafter"/>
</dbReference>
<feature type="coiled-coil region" evidence="10">
    <location>
        <begin position="109"/>
        <end position="273"/>
    </location>
</feature>
<evidence type="ECO:0000256" key="3">
    <source>
        <dbReference type="ARBA" id="ARBA00007429"/>
    </source>
</evidence>
<evidence type="ECO:0000256" key="9">
    <source>
        <dbReference type="ARBA" id="ARBA00023212"/>
    </source>
</evidence>
<dbReference type="GO" id="GO:0016477">
    <property type="term" value="P:cell migration"/>
    <property type="evidence" value="ECO:0007669"/>
    <property type="project" value="TreeGrafter"/>
</dbReference>
<keyword evidence="4" id="KW-0813">Transport</keyword>
<dbReference type="GO" id="GO:0007059">
    <property type="term" value="P:chromosome segregation"/>
    <property type="evidence" value="ECO:0007669"/>
    <property type="project" value="TreeGrafter"/>
</dbReference>
<keyword evidence="6" id="KW-0597">Phosphoprotein</keyword>
<evidence type="ECO:0000256" key="5">
    <source>
        <dbReference type="ARBA" id="ARBA00022490"/>
    </source>
</evidence>
<keyword evidence="13" id="KW-1185">Reference proteome</keyword>
<keyword evidence="8 10" id="KW-0175">Coiled coil</keyword>
<organism evidence="12 13">
    <name type="scientific">Xyrichtys novacula</name>
    <name type="common">Pearly razorfish</name>
    <name type="synonym">Hemipteronotus novacula</name>
    <dbReference type="NCBI Taxonomy" id="13765"/>
    <lineage>
        <taxon>Eukaryota</taxon>
        <taxon>Metazoa</taxon>
        <taxon>Chordata</taxon>
        <taxon>Craniata</taxon>
        <taxon>Vertebrata</taxon>
        <taxon>Euteleostomi</taxon>
        <taxon>Actinopterygii</taxon>
        <taxon>Neopterygii</taxon>
        <taxon>Teleostei</taxon>
        <taxon>Neoteleostei</taxon>
        <taxon>Acanthomorphata</taxon>
        <taxon>Eupercaria</taxon>
        <taxon>Labriformes</taxon>
        <taxon>Labridae</taxon>
        <taxon>Xyrichtys</taxon>
    </lineage>
</organism>